<evidence type="ECO:0000256" key="8">
    <source>
        <dbReference type="ARBA" id="ARBA00022741"/>
    </source>
</evidence>
<name>A0A917Y1A0_9BACI</name>
<dbReference type="GO" id="GO:0005524">
    <property type="term" value="F:ATP binding"/>
    <property type="evidence" value="ECO:0007669"/>
    <property type="project" value="UniProtKB-UniRule"/>
</dbReference>
<evidence type="ECO:0000256" key="15">
    <source>
        <dbReference type="RuleBase" id="RU366026"/>
    </source>
</evidence>
<evidence type="ECO:0000256" key="14">
    <source>
        <dbReference type="ARBA" id="ARBA00048692"/>
    </source>
</evidence>
<feature type="domain" description="Cobalamin adenosyltransferase-like" evidence="16">
    <location>
        <begin position="3"/>
        <end position="170"/>
    </location>
</feature>
<gene>
    <name evidence="17" type="primary">yvqK</name>
    <name evidence="17" type="ORF">GCM10007971_25050</name>
</gene>
<accession>A0A917Y1A0</accession>
<keyword evidence="9 15" id="KW-0067">ATP-binding</keyword>
<evidence type="ECO:0000259" key="16">
    <source>
        <dbReference type="Pfam" id="PF01923"/>
    </source>
</evidence>
<organism evidence="17 18">
    <name type="scientific">Oceanobacillus indicireducens</name>
    <dbReference type="NCBI Taxonomy" id="1004261"/>
    <lineage>
        <taxon>Bacteria</taxon>
        <taxon>Bacillati</taxon>
        <taxon>Bacillota</taxon>
        <taxon>Bacilli</taxon>
        <taxon>Bacillales</taxon>
        <taxon>Bacillaceae</taxon>
        <taxon>Oceanobacillus</taxon>
    </lineage>
</organism>
<evidence type="ECO:0000256" key="13">
    <source>
        <dbReference type="ARBA" id="ARBA00048555"/>
    </source>
</evidence>
<evidence type="ECO:0000256" key="7">
    <source>
        <dbReference type="ARBA" id="ARBA00022679"/>
    </source>
</evidence>
<dbReference type="InterPro" id="IPR016030">
    <property type="entry name" value="CblAdoTrfase-like"/>
</dbReference>
<sequence length="195" mass="22173">MRLYTRAGDKGKTALIGGMTTKDDIRVEAYGSIDETNSFVGLAVAGLNKNKEPFKDLIADLKKIQHELFDCGTELSNVSKKERPHELSEDMITYLEERMDVLIDEAPELERFILPGGTEAAAYLHVARTVARRAERQIVKLYQREEDLDPIPLKYMNRLSDYFFAAARVVNSRLQVADVEYARSARVFRGSNKKK</sequence>
<evidence type="ECO:0000256" key="10">
    <source>
        <dbReference type="ARBA" id="ARBA00031529"/>
    </source>
</evidence>
<dbReference type="GO" id="GO:0008817">
    <property type="term" value="F:corrinoid adenosyltransferase activity"/>
    <property type="evidence" value="ECO:0007669"/>
    <property type="project" value="UniProtKB-UniRule"/>
</dbReference>
<dbReference type="SUPFAM" id="SSF89028">
    <property type="entry name" value="Cobalamin adenosyltransferase-like"/>
    <property type="match status" value="1"/>
</dbReference>
<comment type="pathway">
    <text evidence="1 15">Cofactor biosynthesis; adenosylcobalamin biosynthesis; adenosylcobalamin from cob(II)yrinate a,c-diamide: step 2/7.</text>
</comment>
<dbReference type="InterPro" id="IPR036451">
    <property type="entry name" value="CblAdoTrfase-like_sf"/>
</dbReference>
<dbReference type="Pfam" id="PF01923">
    <property type="entry name" value="Cob_adeno_trans"/>
    <property type="match status" value="1"/>
</dbReference>
<reference evidence="17" key="1">
    <citation type="journal article" date="2014" name="Int. J. Syst. Evol. Microbiol.">
        <title>Complete genome sequence of Corynebacterium casei LMG S-19264T (=DSM 44701T), isolated from a smear-ripened cheese.</title>
        <authorList>
            <consortium name="US DOE Joint Genome Institute (JGI-PGF)"/>
            <person name="Walter F."/>
            <person name="Albersmeier A."/>
            <person name="Kalinowski J."/>
            <person name="Ruckert C."/>
        </authorList>
    </citation>
    <scope>NUCLEOTIDE SEQUENCE</scope>
    <source>
        <strain evidence="17">JCM 17251</strain>
    </source>
</reference>
<evidence type="ECO:0000256" key="5">
    <source>
        <dbReference type="ARBA" id="ARBA00020963"/>
    </source>
</evidence>
<evidence type="ECO:0000256" key="11">
    <source>
        <dbReference type="ARBA" id="ARBA00033334"/>
    </source>
</evidence>
<comment type="subunit">
    <text evidence="3">Homotrimer.</text>
</comment>
<evidence type="ECO:0000313" key="18">
    <source>
        <dbReference type="Proteomes" id="UP000624041"/>
    </source>
</evidence>
<dbReference type="Gene3D" id="1.20.1200.10">
    <property type="entry name" value="Cobalamin adenosyltransferase-like"/>
    <property type="match status" value="1"/>
</dbReference>
<dbReference type="PANTHER" id="PTHR12213:SF0">
    <property type="entry name" value="CORRINOID ADENOSYLTRANSFERASE MMAB"/>
    <property type="match status" value="1"/>
</dbReference>
<dbReference type="InterPro" id="IPR029499">
    <property type="entry name" value="PduO-typ"/>
</dbReference>
<dbReference type="AlphaFoldDB" id="A0A917Y1A0"/>
<keyword evidence="18" id="KW-1185">Reference proteome</keyword>
<comment type="catalytic activity">
    <reaction evidence="13 15">
        <text>2 cob(II)yrinate a,c diamide + reduced [electron-transfer flavoprotein] + 2 ATP = 2 adenosylcob(III)yrinate a,c-diamide + 2 triphosphate + oxidized [electron-transfer flavoprotein] + 3 H(+)</text>
        <dbReference type="Rhea" id="RHEA:11528"/>
        <dbReference type="Rhea" id="RHEA-COMP:10685"/>
        <dbReference type="Rhea" id="RHEA-COMP:10686"/>
        <dbReference type="ChEBI" id="CHEBI:15378"/>
        <dbReference type="ChEBI" id="CHEBI:18036"/>
        <dbReference type="ChEBI" id="CHEBI:30616"/>
        <dbReference type="ChEBI" id="CHEBI:57692"/>
        <dbReference type="ChEBI" id="CHEBI:58307"/>
        <dbReference type="ChEBI" id="CHEBI:58503"/>
        <dbReference type="ChEBI" id="CHEBI:58537"/>
        <dbReference type="EC" id="2.5.1.17"/>
    </reaction>
</comment>
<evidence type="ECO:0000256" key="6">
    <source>
        <dbReference type="ARBA" id="ARBA00022573"/>
    </source>
</evidence>
<evidence type="ECO:0000256" key="9">
    <source>
        <dbReference type="ARBA" id="ARBA00022840"/>
    </source>
</evidence>
<comment type="similarity">
    <text evidence="2 15">Belongs to the Cob(I)alamin adenosyltransferase family.</text>
</comment>
<evidence type="ECO:0000256" key="2">
    <source>
        <dbReference type="ARBA" id="ARBA00007487"/>
    </source>
</evidence>
<reference evidence="17" key="2">
    <citation type="submission" date="2020-09" db="EMBL/GenBank/DDBJ databases">
        <authorList>
            <person name="Sun Q."/>
            <person name="Ohkuma M."/>
        </authorList>
    </citation>
    <scope>NUCLEOTIDE SEQUENCE</scope>
    <source>
        <strain evidence="17">JCM 17251</strain>
    </source>
</reference>
<dbReference type="Proteomes" id="UP000624041">
    <property type="component" value="Unassembled WGS sequence"/>
</dbReference>
<dbReference type="EMBL" id="BMOS01000018">
    <property type="protein sequence ID" value="GGN60756.1"/>
    <property type="molecule type" value="Genomic_DNA"/>
</dbReference>
<dbReference type="GO" id="GO:0009236">
    <property type="term" value="P:cobalamin biosynthetic process"/>
    <property type="evidence" value="ECO:0007669"/>
    <property type="project" value="UniProtKB-UniRule"/>
</dbReference>
<evidence type="ECO:0000256" key="1">
    <source>
        <dbReference type="ARBA" id="ARBA00005121"/>
    </source>
</evidence>
<proteinExistence type="inferred from homology"/>
<evidence type="ECO:0000256" key="3">
    <source>
        <dbReference type="ARBA" id="ARBA00011233"/>
    </source>
</evidence>
<dbReference type="EC" id="2.5.1.17" evidence="4 15"/>
<keyword evidence="7 15" id="KW-0808">Transferase</keyword>
<comment type="caution">
    <text evidence="17">The sequence shown here is derived from an EMBL/GenBank/DDBJ whole genome shotgun (WGS) entry which is preliminary data.</text>
</comment>
<keyword evidence="6 15" id="KW-0169">Cobalamin biosynthesis</keyword>
<keyword evidence="8 15" id="KW-0547">Nucleotide-binding</keyword>
<dbReference type="PANTHER" id="PTHR12213">
    <property type="entry name" value="CORRINOID ADENOSYLTRANSFERASE"/>
    <property type="match status" value="1"/>
</dbReference>
<dbReference type="NCBIfam" id="TIGR00636">
    <property type="entry name" value="PduO_Nterm"/>
    <property type="match status" value="1"/>
</dbReference>
<comment type="catalytic activity">
    <reaction evidence="14 15">
        <text>2 cob(II)alamin + reduced [electron-transfer flavoprotein] + 2 ATP = 2 adenosylcob(III)alamin + 2 triphosphate + oxidized [electron-transfer flavoprotein] + 3 H(+)</text>
        <dbReference type="Rhea" id="RHEA:28671"/>
        <dbReference type="Rhea" id="RHEA-COMP:10685"/>
        <dbReference type="Rhea" id="RHEA-COMP:10686"/>
        <dbReference type="ChEBI" id="CHEBI:15378"/>
        <dbReference type="ChEBI" id="CHEBI:16304"/>
        <dbReference type="ChEBI" id="CHEBI:18036"/>
        <dbReference type="ChEBI" id="CHEBI:18408"/>
        <dbReference type="ChEBI" id="CHEBI:30616"/>
        <dbReference type="ChEBI" id="CHEBI:57692"/>
        <dbReference type="ChEBI" id="CHEBI:58307"/>
        <dbReference type="EC" id="2.5.1.17"/>
    </reaction>
</comment>
<dbReference type="RefSeq" id="WP_156856589.1">
    <property type="nucleotide sequence ID" value="NZ_BMOS01000018.1"/>
</dbReference>
<evidence type="ECO:0000256" key="12">
    <source>
        <dbReference type="ARBA" id="ARBA00033354"/>
    </source>
</evidence>
<evidence type="ECO:0000256" key="4">
    <source>
        <dbReference type="ARBA" id="ARBA00012454"/>
    </source>
</evidence>
<dbReference type="FunFam" id="1.20.1200.10:FF:000001">
    <property type="entry name" value="Cob(I)yrinic acid a,c-diamide adenosyltransferase"/>
    <property type="match status" value="1"/>
</dbReference>
<protein>
    <recommendedName>
        <fullName evidence="5 15">Corrinoid adenosyltransferase</fullName>
        <ecNumber evidence="4 15">2.5.1.17</ecNumber>
    </recommendedName>
    <alternativeName>
        <fullName evidence="10 15">Cob(II)alamin adenosyltransferase</fullName>
    </alternativeName>
    <alternativeName>
        <fullName evidence="12 15">Cob(II)yrinic acid a,c-diamide adenosyltransferase</fullName>
    </alternativeName>
    <alternativeName>
        <fullName evidence="11 15">Cobinamide/cobalamin adenosyltransferase</fullName>
    </alternativeName>
</protein>
<evidence type="ECO:0000313" key="17">
    <source>
        <dbReference type="EMBL" id="GGN60756.1"/>
    </source>
</evidence>